<dbReference type="AlphaFoldDB" id="A0A1N7MX83"/>
<feature type="signal peptide" evidence="3">
    <location>
        <begin position="1"/>
        <end position="25"/>
    </location>
</feature>
<dbReference type="Pfam" id="PF13371">
    <property type="entry name" value="TPR_9"/>
    <property type="match status" value="1"/>
</dbReference>
<evidence type="ECO:0000313" key="5">
    <source>
        <dbReference type="Proteomes" id="UP000185678"/>
    </source>
</evidence>
<dbReference type="STRING" id="80876.SAMN05421779_104415"/>
<gene>
    <name evidence="4" type="ORF">SAMN05421779_104415</name>
</gene>
<evidence type="ECO:0000256" key="2">
    <source>
        <dbReference type="ARBA" id="ARBA00022803"/>
    </source>
</evidence>
<evidence type="ECO:0000256" key="1">
    <source>
        <dbReference type="ARBA" id="ARBA00022737"/>
    </source>
</evidence>
<evidence type="ECO:0000256" key="3">
    <source>
        <dbReference type="SAM" id="SignalP"/>
    </source>
</evidence>
<dbReference type="Gene3D" id="1.25.40.10">
    <property type="entry name" value="Tetratricopeptide repeat domain"/>
    <property type="match status" value="2"/>
</dbReference>
<sequence>MNKTGMWMIGGIVLALGTAPQAARAAGLEEINPEVEYRTCLDMVRSKPKAALEYAGQWAGLGGGIPAEHCKASAMDALGEHHAAATLLEDLATQKRATAEIKASLLQQAAAAWSSAGQTERALGVLNAAITVNPQNSDLYEDRAVLLANDNKLWEAIDDLNTAIDHQPQRVSALALRAAAYRRLQVYDLAGADIQKATKIAPKDPDLWLEAGNLALAMKRPNDARQNWMAVLRLAPDSASADAARNNIEKLDVKQ</sequence>
<dbReference type="OrthoDB" id="8480494at2"/>
<protein>
    <submittedName>
        <fullName evidence="4">Tetratricopeptide repeat-containing protein</fullName>
    </submittedName>
</protein>
<dbReference type="SUPFAM" id="SSF48452">
    <property type="entry name" value="TPR-like"/>
    <property type="match status" value="1"/>
</dbReference>
<dbReference type="InterPro" id="IPR019734">
    <property type="entry name" value="TPR_rpt"/>
</dbReference>
<organism evidence="4 5">
    <name type="scientific">Insolitispirillum peregrinum</name>
    <dbReference type="NCBI Taxonomy" id="80876"/>
    <lineage>
        <taxon>Bacteria</taxon>
        <taxon>Pseudomonadati</taxon>
        <taxon>Pseudomonadota</taxon>
        <taxon>Alphaproteobacteria</taxon>
        <taxon>Rhodospirillales</taxon>
        <taxon>Novispirillaceae</taxon>
        <taxon>Insolitispirillum</taxon>
    </lineage>
</organism>
<evidence type="ECO:0000313" key="4">
    <source>
        <dbReference type="EMBL" id="SIS90764.1"/>
    </source>
</evidence>
<dbReference type="EMBL" id="FTOA01000004">
    <property type="protein sequence ID" value="SIS90764.1"/>
    <property type="molecule type" value="Genomic_DNA"/>
</dbReference>
<dbReference type="SMART" id="SM00028">
    <property type="entry name" value="TPR"/>
    <property type="match status" value="4"/>
</dbReference>
<reference evidence="4 5" key="1">
    <citation type="submission" date="2017-01" db="EMBL/GenBank/DDBJ databases">
        <authorList>
            <person name="Mah S.A."/>
            <person name="Swanson W.J."/>
            <person name="Moy G.W."/>
            <person name="Vacquier V.D."/>
        </authorList>
    </citation>
    <scope>NUCLEOTIDE SEQUENCE [LARGE SCALE GENOMIC DNA]</scope>
    <source>
        <strain evidence="4 5">DSM 11589</strain>
    </source>
</reference>
<dbReference type="Proteomes" id="UP000185678">
    <property type="component" value="Unassembled WGS sequence"/>
</dbReference>
<keyword evidence="1" id="KW-0677">Repeat</keyword>
<dbReference type="PANTHER" id="PTHR44858">
    <property type="entry name" value="TETRATRICOPEPTIDE REPEAT PROTEIN 6"/>
    <property type="match status" value="1"/>
</dbReference>
<proteinExistence type="predicted"/>
<keyword evidence="2" id="KW-0802">TPR repeat</keyword>
<dbReference type="RefSeq" id="WP_139332898.1">
    <property type="nucleotide sequence ID" value="NZ_FTOA01000004.1"/>
</dbReference>
<name>A0A1N7MX83_9PROT</name>
<dbReference type="InterPro" id="IPR050498">
    <property type="entry name" value="Ycf3"/>
</dbReference>
<feature type="chain" id="PRO_5012139518" evidence="3">
    <location>
        <begin position="26"/>
        <end position="255"/>
    </location>
</feature>
<dbReference type="InterPro" id="IPR011990">
    <property type="entry name" value="TPR-like_helical_dom_sf"/>
</dbReference>
<dbReference type="PANTHER" id="PTHR44858:SF1">
    <property type="entry name" value="UDP-N-ACETYLGLUCOSAMINE--PEPTIDE N-ACETYLGLUCOSAMINYLTRANSFERASE SPINDLY-RELATED"/>
    <property type="match status" value="1"/>
</dbReference>
<accession>A0A1N7MX83</accession>
<keyword evidence="5" id="KW-1185">Reference proteome</keyword>
<keyword evidence="3" id="KW-0732">Signal</keyword>